<dbReference type="InterPro" id="IPR019626">
    <property type="entry name" value="Stress-induced_KGG_rpt"/>
</dbReference>
<dbReference type="EMBL" id="KQ257467">
    <property type="protein sequence ID" value="KNC96710.1"/>
    <property type="molecule type" value="Genomic_DNA"/>
</dbReference>
<sequence length="125" mass="14016">MVLLSPLSQCLLNINHKCEVSTLDSRTFEHFEHQNTLSNTTTMSSNNQENQAYQDRDQVPTTYSEPAHNTRSQNPMPDEKPLSQTATKEDEIITYGGRQGFASMKERDPERQKEIASKGGSGARG</sequence>
<dbReference type="AlphaFoldDB" id="A0A0L0H5C8"/>
<dbReference type="Pfam" id="PF10685">
    <property type="entry name" value="KGG"/>
    <property type="match status" value="1"/>
</dbReference>
<reference evidence="2 3" key="1">
    <citation type="submission" date="2009-08" db="EMBL/GenBank/DDBJ databases">
        <title>The Genome Sequence of Spizellomyces punctatus strain DAOM BR117.</title>
        <authorList>
            <consortium name="The Broad Institute Genome Sequencing Platform"/>
            <person name="Russ C."/>
            <person name="Cuomo C."/>
            <person name="Shea T."/>
            <person name="Young S.K."/>
            <person name="Zeng Q."/>
            <person name="Koehrsen M."/>
            <person name="Haas B."/>
            <person name="Borodovsky M."/>
            <person name="Guigo R."/>
            <person name="Alvarado L."/>
            <person name="Berlin A."/>
            <person name="Bochicchio J."/>
            <person name="Borenstein D."/>
            <person name="Chapman S."/>
            <person name="Chen Z."/>
            <person name="Engels R."/>
            <person name="Freedman E."/>
            <person name="Gellesch M."/>
            <person name="Goldberg J."/>
            <person name="Griggs A."/>
            <person name="Gujja S."/>
            <person name="Heiman D."/>
            <person name="Hepburn T."/>
            <person name="Howarth C."/>
            <person name="Jen D."/>
            <person name="Larson L."/>
            <person name="Lewis B."/>
            <person name="Mehta T."/>
            <person name="Park D."/>
            <person name="Pearson M."/>
            <person name="Roberts A."/>
            <person name="Saif S."/>
            <person name="Shenoy N."/>
            <person name="Sisk P."/>
            <person name="Stolte C."/>
            <person name="Sykes S."/>
            <person name="Thomson T."/>
            <person name="Walk T."/>
            <person name="White J."/>
            <person name="Yandava C."/>
            <person name="Burger G."/>
            <person name="Gray M.W."/>
            <person name="Holland P.W.H."/>
            <person name="King N."/>
            <person name="Lang F.B.F."/>
            <person name="Roger A.J."/>
            <person name="Ruiz-Trillo I."/>
            <person name="Lander E."/>
            <person name="Nusbaum C."/>
        </authorList>
    </citation>
    <scope>NUCLEOTIDE SEQUENCE [LARGE SCALE GENOMIC DNA]</scope>
    <source>
        <strain evidence="2 3">DAOM BR117</strain>
    </source>
</reference>
<evidence type="ECO:0000313" key="2">
    <source>
        <dbReference type="EMBL" id="KNC96710.1"/>
    </source>
</evidence>
<dbReference type="RefSeq" id="XP_016604750.1">
    <property type="nucleotide sequence ID" value="XM_016757685.1"/>
</dbReference>
<organism evidence="2 3">
    <name type="scientific">Spizellomyces punctatus (strain DAOM BR117)</name>
    <dbReference type="NCBI Taxonomy" id="645134"/>
    <lineage>
        <taxon>Eukaryota</taxon>
        <taxon>Fungi</taxon>
        <taxon>Fungi incertae sedis</taxon>
        <taxon>Chytridiomycota</taxon>
        <taxon>Chytridiomycota incertae sedis</taxon>
        <taxon>Chytridiomycetes</taxon>
        <taxon>Spizellomycetales</taxon>
        <taxon>Spizellomycetaceae</taxon>
        <taxon>Spizellomyces</taxon>
    </lineage>
</organism>
<dbReference type="Proteomes" id="UP000053201">
    <property type="component" value="Unassembled WGS sequence"/>
</dbReference>
<proteinExistence type="predicted"/>
<keyword evidence="3" id="KW-1185">Reference proteome</keyword>
<dbReference type="GeneID" id="27692639"/>
<evidence type="ECO:0000256" key="1">
    <source>
        <dbReference type="SAM" id="MobiDB-lite"/>
    </source>
</evidence>
<dbReference type="InParanoid" id="A0A0L0H5C8"/>
<feature type="compositionally biased region" description="Low complexity" evidence="1">
    <location>
        <begin position="36"/>
        <end position="51"/>
    </location>
</feature>
<feature type="compositionally biased region" description="Basic and acidic residues" evidence="1">
    <location>
        <begin position="104"/>
        <end position="116"/>
    </location>
</feature>
<evidence type="ECO:0000313" key="3">
    <source>
        <dbReference type="Proteomes" id="UP000053201"/>
    </source>
</evidence>
<feature type="compositionally biased region" description="Polar residues" evidence="1">
    <location>
        <begin position="59"/>
        <end position="75"/>
    </location>
</feature>
<dbReference type="VEuPathDB" id="FungiDB:SPPG_09514"/>
<name>A0A0L0H5C8_SPIPD</name>
<dbReference type="OrthoDB" id="2122163at2759"/>
<gene>
    <name evidence="2" type="ORF">SPPG_09514</name>
</gene>
<protein>
    <submittedName>
        <fullName evidence="2">Uncharacterized protein</fullName>
    </submittedName>
</protein>
<feature type="compositionally biased region" description="Basic and acidic residues" evidence="1">
    <location>
        <begin position="77"/>
        <end position="91"/>
    </location>
</feature>
<accession>A0A0L0H5C8</accession>
<feature type="region of interest" description="Disordered" evidence="1">
    <location>
        <begin position="36"/>
        <end position="125"/>
    </location>
</feature>